<name>A0A8D5U6G1_9CREN</name>
<protein>
    <submittedName>
        <fullName evidence="1">Uncharacterized protein</fullName>
    </submittedName>
</protein>
<dbReference type="KEGG" id="csty:KN1_14850"/>
<dbReference type="EMBL" id="AP024597">
    <property type="protein sequence ID" value="BCU70188.1"/>
    <property type="molecule type" value="Genomic_DNA"/>
</dbReference>
<accession>A0A8D5U6G1</accession>
<dbReference type="Proteomes" id="UP000825123">
    <property type="component" value="Chromosome"/>
</dbReference>
<dbReference type="GeneID" id="66163201"/>
<reference evidence="1 2" key="1">
    <citation type="submission" date="2021-04" db="EMBL/GenBank/DDBJ databases">
        <title>Complete genome sequence of Stygiolobus sp. KN-1.</title>
        <authorList>
            <person name="Nakamura K."/>
            <person name="Sakai H."/>
            <person name="Kurosawa N."/>
        </authorList>
    </citation>
    <scope>NUCLEOTIDE SEQUENCE [LARGE SCALE GENOMIC DNA]</scope>
    <source>
        <strain evidence="1 2">KN-1</strain>
    </source>
</reference>
<proteinExistence type="predicted"/>
<organism evidence="1 2">
    <name type="scientific">Stygiolobus caldivivus</name>
    <dbReference type="NCBI Taxonomy" id="2824673"/>
    <lineage>
        <taxon>Archaea</taxon>
        <taxon>Thermoproteota</taxon>
        <taxon>Thermoprotei</taxon>
        <taxon>Sulfolobales</taxon>
        <taxon>Sulfolobaceae</taxon>
        <taxon>Stygiolobus</taxon>
    </lineage>
</organism>
<sequence length="57" mass="6354">MPKRAVAEIWAPVPLSSKESHDPPTVKLGKWSRAKPLHWIMKTDHRKGSVGTNDLAP</sequence>
<evidence type="ECO:0000313" key="2">
    <source>
        <dbReference type="Proteomes" id="UP000825123"/>
    </source>
</evidence>
<dbReference type="RefSeq" id="WP_225905617.1">
    <property type="nucleotide sequence ID" value="NZ_AP024597.1"/>
</dbReference>
<keyword evidence="2" id="KW-1185">Reference proteome</keyword>
<evidence type="ECO:0000313" key="1">
    <source>
        <dbReference type="EMBL" id="BCU70188.1"/>
    </source>
</evidence>
<gene>
    <name evidence="1" type="ORF">KN1_14850</name>
</gene>
<dbReference type="AlphaFoldDB" id="A0A8D5U6G1"/>